<sequence length="1227" mass="139508">MIPLNAPELKRIAGFLHKYDLKSTVTQLGGLLTAPALQADTIRIETIVHLAVAHCHGYRKPSLAEIDRWLNRYIGNIWIALLEDPVEDVFVTNVETPEGNRRVFEGIWESNDYFVQIVLETLNSPGAPPECRALLLPAFALLKLSDCVAERAGLRRWHTEPSIPQDTVKLALGAPVADGARWITFTAAELDALGINRKVLEPFILRDEHKKVLAEEWVGHSSLERRPLVDFGDELVLALPHAVSPAIRRFVVFELKRLGYLHEFADTLASLQARQVEREGLWELKGEAESLEPPKPDGKVPSLHTWLLKYDVNKYLHVVLLHDRLDWLDTQGLSSFMEYPEELRAGLEQYLSKVSSHCRSLPDFAEGMTLLVMGGLGRGFVLEFKDWPEEWRLSVIRIPDLLMLAREPDRPITRYLKCIKQKEWAEEKGVRFVNTNGDYNFYCFWRHLNYQLVPRDVPVDQGTVLVIGNDMVLPVRAEVRNLADCHVLETVGGIYLPVMRFGRDAYFKSMQGRPIYASLHHLGMGVLAGAVETPRGPSWLVVEPRDGGEEVRRFLYEMWSGFIGLYDRLVFEVEARYPKAPRGAIEIRLNFGEVAVPEDLKYEPGVLVGEPEVTVNLVRRTAEVRFPSDFLMCFQQPENTGERLVLRGIAKALVSLHQGATGDVDESVLTDLMSRVIGDPGERVFHVFRTYDPIEYLLWRSDQKPIFLAHEDFVFSKLRLSEGCTAAWPGTSIKSKSECNQFLHRLVVKIWSQLRNLLHQFDRASVIREVLRVHEAVIQDRDHWRRTAQAVLALYKPEEDVFAVAQERESQRGNVSLAARTVLEMAICECPKVGGRELSRWDLDELLAKAALLIEVATDSDAIYNDLVEPQIELHPNGEYTIDRGFHSTVIKPFSTAYLREEFERAAAEYAKLYRSEPPGGRVRADEVLSADFIRAFRIEFSLTPDEAIDGLAALMDLAVERDSVVVETTLGDLKTRLTVARGLSPDACEAFIRTFSIFHRPAWDKSPPGFSERDIYPWRFRRRLSLAARPILIFGNEDDDRVFYGAGTLMSGVRFLLERSERGHLPQEFFTSQAMKQYIGMVNNERGRAFALSVADRLREKGWQTRTEVPMTELEGPAELGDVDVLAWRPSGEVLLIECKRLQLARTVAEVAEICRRFRGEAMDELDKHVRRVNWIRANPVSLCRIVGFVPDPARIDDRLVTNTHVPVMYLTSLPIEADKIGPLKE</sequence>
<evidence type="ECO:0008006" key="2">
    <source>
        <dbReference type="Google" id="ProtNLM"/>
    </source>
</evidence>
<organism evidence="1">
    <name type="scientific">Candidatus Fermentithermobacillus carboniphilus</name>
    <dbReference type="NCBI Taxonomy" id="3085328"/>
    <lineage>
        <taxon>Bacteria</taxon>
        <taxon>Bacillati</taxon>
        <taxon>Bacillota</taxon>
        <taxon>Candidatus Fermentithermobacillia</taxon>
        <taxon>Candidatus Fermentithermobacillales</taxon>
        <taxon>Candidatus Fermentithermobacillaceae</taxon>
        <taxon>Candidatus Fermentithermobacillus</taxon>
    </lineage>
</organism>
<proteinExistence type="predicted"/>
<evidence type="ECO:0000313" key="1">
    <source>
        <dbReference type="EMBL" id="QUL99295.1"/>
    </source>
</evidence>
<dbReference type="SUPFAM" id="SSF52980">
    <property type="entry name" value="Restriction endonuclease-like"/>
    <property type="match status" value="1"/>
</dbReference>
<protein>
    <recommendedName>
        <fullName evidence="2">Restriction endonuclease type IV Mrr domain-containing protein</fullName>
    </recommendedName>
</protein>
<dbReference type="EMBL" id="CP062796">
    <property type="protein sequence ID" value="QUL99295.1"/>
    <property type="molecule type" value="Genomic_DNA"/>
</dbReference>
<reference evidence="1" key="1">
    <citation type="submission" date="2020-10" db="EMBL/GenBank/DDBJ databases">
        <authorList>
            <person name="Kadnikov V."/>
            <person name="Beletsky A.V."/>
            <person name="Mardanov A.V."/>
            <person name="Karnachuk O.V."/>
            <person name="Ravin N.V."/>
        </authorList>
    </citation>
    <scope>NUCLEOTIDE SEQUENCE</scope>
    <source>
        <strain evidence="1">Bu02</strain>
    </source>
</reference>
<gene>
    <name evidence="1" type="ORF">IMF26_04360</name>
</gene>
<dbReference type="AlphaFoldDB" id="A0AAT9LE68"/>
<dbReference type="KEGG" id="fcz:IMF26_04360"/>
<name>A0AAT9LE68_9FIRM</name>
<accession>A0AAT9LE68</accession>
<dbReference type="InterPro" id="IPR011335">
    <property type="entry name" value="Restrct_endonuc-II-like"/>
</dbReference>
<reference evidence="1" key="2">
    <citation type="journal article" date="2023" name="Biology">
        <title>Prokaryotic Life Associated with Coal-Fire Gas Vents Revealed by Metagenomics.</title>
        <authorList>
            <person name="Kadnikov V.V."/>
            <person name="Mardanov A.V."/>
            <person name="Beletsky A.V."/>
            <person name="Karnachuk O.V."/>
            <person name="Ravin N.V."/>
        </authorList>
    </citation>
    <scope>NUCLEOTIDE SEQUENCE</scope>
    <source>
        <strain evidence="1">Bu02</strain>
    </source>
</reference>